<evidence type="ECO:0000256" key="1">
    <source>
        <dbReference type="ARBA" id="ARBA00022737"/>
    </source>
</evidence>
<name>A0A6J3LLV8_9HYME</name>
<dbReference type="SUPFAM" id="SSF52047">
    <property type="entry name" value="RNI-like"/>
    <property type="match status" value="1"/>
</dbReference>
<organism evidence="2 3">
    <name type="scientific">Bombus vosnesenskii</name>
    <dbReference type="NCBI Taxonomy" id="207650"/>
    <lineage>
        <taxon>Eukaryota</taxon>
        <taxon>Metazoa</taxon>
        <taxon>Ecdysozoa</taxon>
        <taxon>Arthropoda</taxon>
        <taxon>Hexapoda</taxon>
        <taxon>Insecta</taxon>
        <taxon>Pterygota</taxon>
        <taxon>Neoptera</taxon>
        <taxon>Endopterygota</taxon>
        <taxon>Hymenoptera</taxon>
        <taxon>Apocrita</taxon>
        <taxon>Aculeata</taxon>
        <taxon>Apoidea</taxon>
        <taxon>Anthophila</taxon>
        <taxon>Apidae</taxon>
        <taxon>Bombus</taxon>
        <taxon>Pyrobombus</taxon>
    </lineage>
</organism>
<dbReference type="InterPro" id="IPR032675">
    <property type="entry name" value="LRR_dom_sf"/>
</dbReference>
<dbReference type="PANTHER" id="PTHR24111:SF0">
    <property type="entry name" value="LEUCINE-RICH REPEAT-CONTAINING PROTEIN"/>
    <property type="match status" value="1"/>
</dbReference>
<dbReference type="Gene3D" id="3.80.10.10">
    <property type="entry name" value="Ribonuclease Inhibitor"/>
    <property type="match status" value="2"/>
</dbReference>
<evidence type="ECO:0000313" key="2">
    <source>
        <dbReference type="Proteomes" id="UP000504631"/>
    </source>
</evidence>
<evidence type="ECO:0000313" key="3">
    <source>
        <dbReference type="RefSeq" id="XP_033364899.1"/>
    </source>
</evidence>
<proteinExistence type="predicted"/>
<reference evidence="3" key="1">
    <citation type="submission" date="2025-08" db="UniProtKB">
        <authorList>
            <consortium name="RefSeq"/>
        </authorList>
    </citation>
    <scope>IDENTIFICATION</scope>
    <source>
        <tissue evidence="3">Muscle</tissue>
    </source>
</reference>
<gene>
    <name evidence="3" type="primary">LOC117242387</name>
</gene>
<accession>A0A6J3LLV8</accession>
<dbReference type="RefSeq" id="XP_033364899.1">
    <property type="nucleotide sequence ID" value="XM_033509008.1"/>
</dbReference>
<dbReference type="SMART" id="SM00368">
    <property type="entry name" value="LRR_RI"/>
    <property type="match status" value="4"/>
</dbReference>
<protein>
    <submittedName>
        <fullName evidence="3">Leucine-rich repeat-containing protein 34-like</fullName>
    </submittedName>
</protein>
<dbReference type="Pfam" id="PF13516">
    <property type="entry name" value="LRR_6"/>
    <property type="match status" value="3"/>
</dbReference>
<keyword evidence="2" id="KW-1185">Reference proteome</keyword>
<dbReference type="KEGG" id="bvk:117242387"/>
<dbReference type="Proteomes" id="UP000504631">
    <property type="component" value="Unplaced"/>
</dbReference>
<dbReference type="PANTHER" id="PTHR24111">
    <property type="entry name" value="LEUCINE-RICH REPEAT-CONTAINING PROTEIN 34"/>
    <property type="match status" value="1"/>
</dbReference>
<dbReference type="InterPro" id="IPR001611">
    <property type="entry name" value="Leu-rich_rpt"/>
</dbReference>
<dbReference type="InterPro" id="IPR052201">
    <property type="entry name" value="LRR-containing_regulator"/>
</dbReference>
<keyword evidence="1" id="KW-0677">Repeat</keyword>
<dbReference type="AlphaFoldDB" id="A0A6J3LLV8"/>
<sequence length="625" mass="71854">MKFNKYQCPLSCTDCGKVNVFNVLESVKPPYFHQISLCFFKCFCKTICSTEKILNMRGPLVYEKLGRHLQDIDIPVLLIFLKENQDITHLNLASNNISDTGFINLLDHLLLYKNIQELDVQNNNIANYGIDYMLECAKNLELRNLNLRANKFVNQNTKNIALFLLENKYMCSLNIADVNQTASDLIYFMMVLSSDQEVSNETLKSLDISGPNPGCMYYFDSAHFADVIGHMLKYNTTLRALHLQKYNFSCHNIEIMMSNAKHNDSLHLLDLGCNNIGDHGIDHISAWLTKRPALKTLILCKNIITDHGARSLSCAIPFSKLLFLDISHNKITDDGIVSILYTLKKTPLLRQLRVFGNCIGHQAAKIVKRMLISQVLDQKNIDVRPYKVDLWWYFARYEEDCCKKDYHDVPYHLSSQPPRTIPPTRRSIRKYYKYTYSIATEFKLQHSAVTFTSTALGTDHARDCKCCYCFKCEVPYYDKQCKGADHPDTCTCCKCKGDESSDWSINKSVLNRIVSPSDPMKNIEHILKQVNSMTKEDISRWFNINNDILEEDFKLIDPNGRKSTKNTTLCKCSWMQLSTSVLQKYLQKSPSKDLVIIPRDDFIYLNSMCKNVCTKTSSLVYCSNV</sequence>
<dbReference type="GeneID" id="117242387"/>